<dbReference type="SMART" id="SM00065">
    <property type="entry name" value="GAF"/>
    <property type="match status" value="1"/>
</dbReference>
<dbReference type="CDD" id="cd00077">
    <property type="entry name" value="HDc"/>
    <property type="match status" value="1"/>
</dbReference>
<dbReference type="PANTHER" id="PTHR45228">
    <property type="entry name" value="CYCLIC DI-GMP PHOSPHODIESTERASE TM_0186-RELATED"/>
    <property type="match status" value="1"/>
</dbReference>
<dbReference type="Gene3D" id="3.30.450.40">
    <property type="match status" value="1"/>
</dbReference>
<dbReference type="InterPro" id="IPR052020">
    <property type="entry name" value="Cyclic_di-GMP/3'3'-cGAMP_PDE"/>
</dbReference>
<sequence>MSLFKVWRATRPTSSGWARLLAWSLAGGALLAVRARHQQERHDRLTRLLGREGFEQSLGRSRRSGILALVAVNRLKLLNVQQGWKAGDQLLREVARALSAALPPGSLLARWSGDEFLAFVPESEFQVVDRALSRLQGRLPSAFAGQPAFVFGLATLHSPEGFRHALNEVDHEVYLDKGTGEVSAQTLGEERGLFEFALRLAQLEDPEVIIRRGLPMARELLHFEAAAYYRVEGHDITAYSLDYDPAVPLPQEGIKLPIHISGLAERALREHCTVISVDAPNDPEATGIWTLMKVQSAMVAPVEISGQPLGLLWMGQLTGHKALPVRAQHVLELAALRLAHALELREKTQALRRTLEGGLLGLGVALEARDLESYGHTQRVVDASVRLGRALGLDPLALDELRQGASLHDIGKLSIPDRILLKPGQLDPDEWRIMQGHAAAGASIAAHIPQLSPGALDVIRSHHERWDGTGYPSRLAGEEIPLLARIFAVCDVYDALTSERPYKAAWTPEEARAEIAAQAGRQFDPRVVRAFLEANEPVPTAWDDQG</sequence>
<dbReference type="PROSITE" id="PS50887">
    <property type="entry name" value="GGDEF"/>
    <property type="match status" value="1"/>
</dbReference>
<dbReference type="PANTHER" id="PTHR45228:SF8">
    <property type="entry name" value="TWO-COMPONENT RESPONSE REGULATOR-RELATED"/>
    <property type="match status" value="1"/>
</dbReference>
<comment type="caution">
    <text evidence="3">The sequence shown here is derived from an EMBL/GenBank/DDBJ whole genome shotgun (WGS) entry which is preliminary data.</text>
</comment>
<dbReference type="SMART" id="SM00267">
    <property type="entry name" value="GGDEF"/>
    <property type="match status" value="1"/>
</dbReference>
<feature type="domain" description="HD-GYP" evidence="2">
    <location>
        <begin position="351"/>
        <end position="546"/>
    </location>
</feature>
<dbReference type="RefSeq" id="WP_345451112.1">
    <property type="nucleotide sequence ID" value="NZ_BAABRV010000001.1"/>
</dbReference>
<dbReference type="Gene3D" id="3.30.70.270">
    <property type="match status" value="1"/>
</dbReference>
<dbReference type="Gene3D" id="1.10.3210.10">
    <property type="entry name" value="Hypothetical protein af1432"/>
    <property type="match status" value="1"/>
</dbReference>
<dbReference type="PROSITE" id="PS51832">
    <property type="entry name" value="HD_GYP"/>
    <property type="match status" value="1"/>
</dbReference>
<dbReference type="Pfam" id="PF13487">
    <property type="entry name" value="HD_5"/>
    <property type="match status" value="1"/>
</dbReference>
<dbReference type="EMBL" id="BAABRV010000001">
    <property type="protein sequence ID" value="GAA5532223.1"/>
    <property type="molecule type" value="Genomic_DNA"/>
</dbReference>
<dbReference type="InterPro" id="IPR029787">
    <property type="entry name" value="Nucleotide_cyclase"/>
</dbReference>
<organism evidence="3 4">
    <name type="scientific">Deinococcus aluminii</name>
    <dbReference type="NCBI Taxonomy" id="1656885"/>
    <lineage>
        <taxon>Bacteria</taxon>
        <taxon>Thermotogati</taxon>
        <taxon>Deinococcota</taxon>
        <taxon>Deinococci</taxon>
        <taxon>Deinococcales</taxon>
        <taxon>Deinococcaceae</taxon>
        <taxon>Deinococcus</taxon>
    </lineage>
</organism>
<dbReference type="InterPro" id="IPR003018">
    <property type="entry name" value="GAF"/>
</dbReference>
<feature type="domain" description="GGDEF" evidence="1">
    <location>
        <begin position="63"/>
        <end position="189"/>
    </location>
</feature>
<keyword evidence="4" id="KW-1185">Reference proteome</keyword>
<dbReference type="SUPFAM" id="SSF109604">
    <property type="entry name" value="HD-domain/PDEase-like"/>
    <property type="match status" value="1"/>
</dbReference>
<proteinExistence type="predicted"/>
<dbReference type="SUPFAM" id="SSF55073">
    <property type="entry name" value="Nucleotide cyclase"/>
    <property type="match status" value="1"/>
</dbReference>
<dbReference type="InterPro" id="IPR003607">
    <property type="entry name" value="HD/PDEase_dom"/>
</dbReference>
<protein>
    <recommendedName>
        <fullName evidence="5">Diguanylate cyclase</fullName>
    </recommendedName>
</protein>
<dbReference type="InterPro" id="IPR037522">
    <property type="entry name" value="HD_GYP_dom"/>
</dbReference>
<evidence type="ECO:0000313" key="3">
    <source>
        <dbReference type="EMBL" id="GAA5532223.1"/>
    </source>
</evidence>
<evidence type="ECO:0000259" key="2">
    <source>
        <dbReference type="PROSITE" id="PS51832"/>
    </source>
</evidence>
<dbReference type="InterPro" id="IPR000160">
    <property type="entry name" value="GGDEF_dom"/>
</dbReference>
<reference evidence="3 4" key="1">
    <citation type="submission" date="2024-02" db="EMBL/GenBank/DDBJ databases">
        <title>Deinococcus aluminii NBRC 112889.</title>
        <authorList>
            <person name="Ichikawa N."/>
            <person name="Katano-Makiyama Y."/>
            <person name="Hidaka K."/>
        </authorList>
    </citation>
    <scope>NUCLEOTIDE SEQUENCE [LARGE SCALE GENOMIC DNA]</scope>
    <source>
        <strain evidence="3 4">NBRC 112889</strain>
    </source>
</reference>
<dbReference type="CDD" id="cd01949">
    <property type="entry name" value="GGDEF"/>
    <property type="match status" value="1"/>
</dbReference>
<evidence type="ECO:0000313" key="4">
    <source>
        <dbReference type="Proteomes" id="UP001404956"/>
    </source>
</evidence>
<evidence type="ECO:0000259" key="1">
    <source>
        <dbReference type="PROSITE" id="PS50887"/>
    </source>
</evidence>
<gene>
    <name evidence="3" type="ORF">Dalu01_00604</name>
</gene>
<dbReference type="SUPFAM" id="SSF55781">
    <property type="entry name" value="GAF domain-like"/>
    <property type="match status" value="1"/>
</dbReference>
<dbReference type="Pfam" id="PF00990">
    <property type="entry name" value="GGDEF"/>
    <property type="match status" value="1"/>
</dbReference>
<accession>A0ABP9XC94</accession>
<dbReference type="Proteomes" id="UP001404956">
    <property type="component" value="Unassembled WGS sequence"/>
</dbReference>
<dbReference type="InterPro" id="IPR043128">
    <property type="entry name" value="Rev_trsase/Diguanyl_cyclase"/>
</dbReference>
<dbReference type="InterPro" id="IPR029016">
    <property type="entry name" value="GAF-like_dom_sf"/>
</dbReference>
<name>A0ABP9XC94_9DEIO</name>
<dbReference type="SMART" id="SM00471">
    <property type="entry name" value="HDc"/>
    <property type="match status" value="1"/>
</dbReference>
<evidence type="ECO:0008006" key="5">
    <source>
        <dbReference type="Google" id="ProtNLM"/>
    </source>
</evidence>